<name>A0A1H8S246_9EURY</name>
<evidence type="ECO:0000313" key="2">
    <source>
        <dbReference type="Proteomes" id="UP000198775"/>
    </source>
</evidence>
<proteinExistence type="predicted"/>
<dbReference type="AlphaFoldDB" id="A0A1H8S246"/>
<sequence>MPTTYRIHIGGVTVETQSATVAQLESDAGSRVTAVTEGQR</sequence>
<organism evidence="1 2">
    <name type="scientific">Halorientalis persicus</name>
    <dbReference type="NCBI Taxonomy" id="1367881"/>
    <lineage>
        <taxon>Archaea</taxon>
        <taxon>Methanobacteriati</taxon>
        <taxon>Methanobacteriota</taxon>
        <taxon>Stenosarchaea group</taxon>
        <taxon>Halobacteria</taxon>
        <taxon>Halobacteriales</taxon>
        <taxon>Haloarculaceae</taxon>
        <taxon>Halorientalis</taxon>
    </lineage>
</organism>
<dbReference type="Proteomes" id="UP000198775">
    <property type="component" value="Unassembled WGS sequence"/>
</dbReference>
<dbReference type="RefSeq" id="WP_280141406.1">
    <property type="nucleotide sequence ID" value="NZ_FOCX01000017.1"/>
</dbReference>
<dbReference type="EMBL" id="FOCX01000017">
    <property type="protein sequence ID" value="SEO72617.1"/>
    <property type="molecule type" value="Genomic_DNA"/>
</dbReference>
<protein>
    <submittedName>
        <fullName evidence="1">Uncharacterized protein</fullName>
    </submittedName>
</protein>
<evidence type="ECO:0000313" key="1">
    <source>
        <dbReference type="EMBL" id="SEO72617.1"/>
    </source>
</evidence>
<reference evidence="2" key="1">
    <citation type="submission" date="2016-10" db="EMBL/GenBank/DDBJ databases">
        <authorList>
            <person name="Varghese N."/>
            <person name="Submissions S."/>
        </authorList>
    </citation>
    <scope>NUCLEOTIDE SEQUENCE [LARGE SCALE GENOMIC DNA]</scope>
    <source>
        <strain evidence="2">IBRC-M 10043</strain>
    </source>
</reference>
<gene>
    <name evidence="1" type="ORF">SAMN05216388_1017117</name>
</gene>
<keyword evidence="2" id="KW-1185">Reference proteome</keyword>
<accession>A0A1H8S246</accession>